<accession>A0A2T4CAA3</accession>
<keyword evidence="2" id="KW-1185">Reference proteome</keyword>
<organism evidence="1 2">
    <name type="scientific">Trichoderma longibrachiatum ATCC 18648</name>
    <dbReference type="NCBI Taxonomy" id="983965"/>
    <lineage>
        <taxon>Eukaryota</taxon>
        <taxon>Fungi</taxon>
        <taxon>Dikarya</taxon>
        <taxon>Ascomycota</taxon>
        <taxon>Pezizomycotina</taxon>
        <taxon>Sordariomycetes</taxon>
        <taxon>Hypocreomycetidae</taxon>
        <taxon>Hypocreales</taxon>
        <taxon>Hypocreaceae</taxon>
        <taxon>Trichoderma</taxon>
    </lineage>
</organism>
<dbReference type="AlphaFoldDB" id="A0A2T4CAA3"/>
<evidence type="ECO:0000313" key="2">
    <source>
        <dbReference type="Proteomes" id="UP000240760"/>
    </source>
</evidence>
<protein>
    <submittedName>
        <fullName evidence="1">Uncharacterized protein</fullName>
    </submittedName>
</protein>
<gene>
    <name evidence="1" type="ORF">M440DRAFT_1194338</name>
</gene>
<dbReference type="EMBL" id="KZ679129">
    <property type="protein sequence ID" value="PTB78474.1"/>
    <property type="molecule type" value="Genomic_DNA"/>
</dbReference>
<dbReference type="Proteomes" id="UP000240760">
    <property type="component" value="Unassembled WGS sequence"/>
</dbReference>
<sequence>MPAVVCMYSENRTWSLQALALGLSPCTCNDAFCPLQYQLRPTWPRMWRNRHVGDNRLSLACDATNPRLSDCFPCSAAARDASCPATTPQAHGKQGFIET</sequence>
<reference evidence="1 2" key="1">
    <citation type="submission" date="2016-07" db="EMBL/GenBank/DDBJ databases">
        <title>Multiple horizontal gene transfer events from other fungi enriched the ability of initially mycotrophic Trichoderma (Ascomycota) to feed on dead plant biomass.</title>
        <authorList>
            <consortium name="DOE Joint Genome Institute"/>
            <person name="Aerts A."/>
            <person name="Atanasova L."/>
            <person name="Chenthamara K."/>
            <person name="Zhang J."/>
            <person name="Grujic M."/>
            <person name="Henrissat B."/>
            <person name="Kuo A."/>
            <person name="Salamov A."/>
            <person name="Lipzen A."/>
            <person name="Labutti K."/>
            <person name="Barry K."/>
            <person name="Miao Y."/>
            <person name="Rahimi M.J."/>
            <person name="Shen Q."/>
            <person name="Grigoriev I.V."/>
            <person name="Kubicek C.P."/>
            <person name="Druzhinina I.S."/>
        </authorList>
    </citation>
    <scope>NUCLEOTIDE SEQUENCE [LARGE SCALE GENOMIC DNA]</scope>
    <source>
        <strain evidence="1 2">ATCC 18648</strain>
    </source>
</reference>
<name>A0A2T4CAA3_TRILO</name>
<evidence type="ECO:0000313" key="1">
    <source>
        <dbReference type="EMBL" id="PTB78474.1"/>
    </source>
</evidence>
<proteinExistence type="predicted"/>